<proteinExistence type="predicted"/>
<name>A0AAN6T7M0_9PEZI</name>
<reference evidence="2" key="1">
    <citation type="journal article" date="2023" name="Mol. Phylogenet. Evol.">
        <title>Genome-scale phylogeny and comparative genomics of the fungal order Sordariales.</title>
        <authorList>
            <person name="Hensen N."/>
            <person name="Bonometti L."/>
            <person name="Westerberg I."/>
            <person name="Brannstrom I.O."/>
            <person name="Guillou S."/>
            <person name="Cros-Aarteil S."/>
            <person name="Calhoun S."/>
            <person name="Haridas S."/>
            <person name="Kuo A."/>
            <person name="Mondo S."/>
            <person name="Pangilinan J."/>
            <person name="Riley R."/>
            <person name="LaButti K."/>
            <person name="Andreopoulos B."/>
            <person name="Lipzen A."/>
            <person name="Chen C."/>
            <person name="Yan M."/>
            <person name="Daum C."/>
            <person name="Ng V."/>
            <person name="Clum A."/>
            <person name="Steindorff A."/>
            <person name="Ohm R.A."/>
            <person name="Martin F."/>
            <person name="Silar P."/>
            <person name="Natvig D.O."/>
            <person name="Lalanne C."/>
            <person name="Gautier V."/>
            <person name="Ament-Velasquez S.L."/>
            <person name="Kruys A."/>
            <person name="Hutchinson M.I."/>
            <person name="Powell A.J."/>
            <person name="Barry K."/>
            <person name="Miller A.N."/>
            <person name="Grigoriev I.V."/>
            <person name="Debuchy R."/>
            <person name="Gladieux P."/>
            <person name="Hiltunen Thoren M."/>
            <person name="Johannesson H."/>
        </authorList>
    </citation>
    <scope>NUCLEOTIDE SEQUENCE</scope>
    <source>
        <strain evidence="2">CBS 508.74</strain>
    </source>
</reference>
<gene>
    <name evidence="2" type="ORF">N656DRAFT_833316</name>
</gene>
<keyword evidence="3" id="KW-1185">Reference proteome</keyword>
<accession>A0AAN6T7M0</accession>
<reference evidence="2" key="2">
    <citation type="submission" date="2023-05" db="EMBL/GenBank/DDBJ databases">
        <authorList>
            <consortium name="Lawrence Berkeley National Laboratory"/>
            <person name="Steindorff A."/>
            <person name="Hensen N."/>
            <person name="Bonometti L."/>
            <person name="Westerberg I."/>
            <person name="Brannstrom I.O."/>
            <person name="Guillou S."/>
            <person name="Cros-Aarteil S."/>
            <person name="Calhoun S."/>
            <person name="Haridas S."/>
            <person name="Kuo A."/>
            <person name="Mondo S."/>
            <person name="Pangilinan J."/>
            <person name="Riley R."/>
            <person name="Labutti K."/>
            <person name="Andreopoulos B."/>
            <person name="Lipzen A."/>
            <person name="Chen C."/>
            <person name="Yanf M."/>
            <person name="Daum C."/>
            <person name="Ng V."/>
            <person name="Clum A."/>
            <person name="Ohm R."/>
            <person name="Martin F."/>
            <person name="Silar P."/>
            <person name="Natvig D."/>
            <person name="Lalanne C."/>
            <person name="Gautier V."/>
            <person name="Ament-Velasquez S.L."/>
            <person name="Kruys A."/>
            <person name="Hutchinson M.I."/>
            <person name="Powell A.J."/>
            <person name="Barry K."/>
            <person name="Miller A.N."/>
            <person name="Grigoriev I.V."/>
            <person name="Debuchy R."/>
            <person name="Gladieux P."/>
            <person name="Thoren M.H."/>
            <person name="Johannesson H."/>
        </authorList>
    </citation>
    <scope>NUCLEOTIDE SEQUENCE</scope>
    <source>
        <strain evidence="2">CBS 508.74</strain>
    </source>
</reference>
<feature type="non-terminal residue" evidence="2">
    <location>
        <position position="1"/>
    </location>
</feature>
<dbReference type="RefSeq" id="XP_064664609.1">
    <property type="nucleotide sequence ID" value="XM_064818684.1"/>
</dbReference>
<evidence type="ECO:0000313" key="3">
    <source>
        <dbReference type="Proteomes" id="UP001302812"/>
    </source>
</evidence>
<dbReference type="Proteomes" id="UP001302812">
    <property type="component" value="Unassembled WGS sequence"/>
</dbReference>
<protein>
    <submittedName>
        <fullName evidence="2">Uncharacterized protein</fullName>
    </submittedName>
</protein>
<dbReference type="EMBL" id="MU853385">
    <property type="protein sequence ID" value="KAK4107039.1"/>
    <property type="molecule type" value="Genomic_DNA"/>
</dbReference>
<sequence length="126" mass="13169">VRETRRAPSLRHPPATAGIVLPEPAAATPIPQPSRPKQRERCGLLPVRAANGLPPAAAAGRRVLRQPAGRAVSATAGPTILSDTAPAAAEARAGKSNSISFSLTCLACYHSAERRRRGLTRIKGLL</sequence>
<dbReference type="AlphaFoldDB" id="A0AAN6T7M0"/>
<organism evidence="2 3">
    <name type="scientific">Canariomyces notabilis</name>
    <dbReference type="NCBI Taxonomy" id="2074819"/>
    <lineage>
        <taxon>Eukaryota</taxon>
        <taxon>Fungi</taxon>
        <taxon>Dikarya</taxon>
        <taxon>Ascomycota</taxon>
        <taxon>Pezizomycotina</taxon>
        <taxon>Sordariomycetes</taxon>
        <taxon>Sordariomycetidae</taxon>
        <taxon>Sordariales</taxon>
        <taxon>Chaetomiaceae</taxon>
        <taxon>Canariomyces</taxon>
    </lineage>
</organism>
<evidence type="ECO:0000313" key="2">
    <source>
        <dbReference type="EMBL" id="KAK4107039.1"/>
    </source>
</evidence>
<evidence type="ECO:0000256" key="1">
    <source>
        <dbReference type="SAM" id="MobiDB-lite"/>
    </source>
</evidence>
<comment type="caution">
    <text evidence="2">The sequence shown here is derived from an EMBL/GenBank/DDBJ whole genome shotgun (WGS) entry which is preliminary data.</text>
</comment>
<feature type="region of interest" description="Disordered" evidence="1">
    <location>
        <begin position="1"/>
        <end position="39"/>
    </location>
</feature>
<dbReference type="GeneID" id="89942810"/>